<evidence type="ECO:0000259" key="3">
    <source>
        <dbReference type="Pfam" id="PF05347"/>
    </source>
</evidence>
<comment type="similarity">
    <text evidence="1">Belongs to the complex I LYR family.</text>
</comment>
<proteinExistence type="inferred from homology"/>
<evidence type="ECO:0000313" key="5">
    <source>
        <dbReference type="Proteomes" id="UP000694542"/>
    </source>
</evidence>
<feature type="compositionally biased region" description="Low complexity" evidence="2">
    <location>
        <begin position="209"/>
        <end position="224"/>
    </location>
</feature>
<dbReference type="InterPro" id="IPR051522">
    <property type="entry name" value="ISC_assembly_LYR"/>
</dbReference>
<feature type="compositionally biased region" description="Basic and acidic residues" evidence="2">
    <location>
        <begin position="33"/>
        <end position="45"/>
    </location>
</feature>
<feature type="region of interest" description="Disordered" evidence="2">
    <location>
        <begin position="1"/>
        <end position="269"/>
    </location>
</feature>
<dbReference type="InterPro" id="IPR008011">
    <property type="entry name" value="Complex1_LYR_dom"/>
</dbReference>
<feature type="compositionally biased region" description="Gly residues" evidence="2">
    <location>
        <begin position="190"/>
        <end position="208"/>
    </location>
</feature>
<feature type="compositionally biased region" description="Low complexity" evidence="2">
    <location>
        <begin position="176"/>
        <end position="189"/>
    </location>
</feature>
<dbReference type="CDD" id="cd20264">
    <property type="entry name" value="Complex1_LYR_LYRM4"/>
    <property type="match status" value="1"/>
</dbReference>
<protein>
    <recommendedName>
        <fullName evidence="3">Complex 1 LYR protein domain-containing protein</fullName>
    </recommendedName>
</protein>
<dbReference type="PANTHER" id="PTHR13166">
    <property type="entry name" value="PROTEIN C6ORF149"/>
    <property type="match status" value="1"/>
</dbReference>
<organism evidence="4 5">
    <name type="scientific">Canis lupus familiaris</name>
    <name type="common">Dog</name>
    <name type="synonym">Canis familiaris</name>
    <dbReference type="NCBI Taxonomy" id="9615"/>
    <lineage>
        <taxon>Eukaryota</taxon>
        <taxon>Metazoa</taxon>
        <taxon>Chordata</taxon>
        <taxon>Craniata</taxon>
        <taxon>Vertebrata</taxon>
        <taxon>Euteleostomi</taxon>
        <taxon>Mammalia</taxon>
        <taxon>Eutheria</taxon>
        <taxon>Laurasiatheria</taxon>
        <taxon>Carnivora</taxon>
        <taxon>Caniformia</taxon>
        <taxon>Canidae</taxon>
        <taxon>Canis</taxon>
    </lineage>
</organism>
<reference evidence="4" key="2">
    <citation type="submission" date="2025-08" db="UniProtKB">
        <authorList>
            <consortium name="Ensembl"/>
        </authorList>
    </citation>
    <scope>IDENTIFICATION</scope>
</reference>
<dbReference type="PANTHER" id="PTHR13166:SF7">
    <property type="entry name" value="LYR MOTIF-CONTAINING PROTEIN 4"/>
    <property type="match status" value="1"/>
</dbReference>
<feature type="compositionally biased region" description="Basic residues" evidence="2">
    <location>
        <begin position="46"/>
        <end position="75"/>
    </location>
</feature>
<feature type="compositionally biased region" description="Basic residues" evidence="2">
    <location>
        <begin position="225"/>
        <end position="235"/>
    </location>
</feature>
<dbReference type="InterPro" id="IPR045297">
    <property type="entry name" value="Complex1_LYR_LYRM4"/>
</dbReference>
<sequence>IFKKKIIRSAKCTEAAPAPQVSAGAAARPQPRRTQDPAKLESSEHRRGRGAPRQRPRPRPRPGQHSPTARRRPRHPQAPPGTPRCTLLTPPGGSKQPPNSQPQRDPRSSLGAAILAREGSLLSSPQAGRPERSRTAGSPSPPPPRRPPRRDPAPRKRPCAGDPQTQRGKVKAPRKPGSGPQAARRAAPARGGGSSAAGGGASSGGALGNHGNAAAGSSRAAGSGRSRRPRARPRPRGFPSARLGPRGGGGSGRARGPPPGRRLPLGLPRARLRPPAPACGAPGPLAAPARPRRAVHASAALPSGLGDVGAFPKTPRFAGLFVCFPLSKMAASSRAQVLDLYRAMLRESKHFSAYNYRTYAVRRIRDAFRENKNVKDPAEIQALVNKAKRDLGIIRRQVHIGQMYSTDKLIIENQEKPRT</sequence>
<feature type="domain" description="Complex 1 LYR protein" evidence="3">
    <location>
        <begin position="335"/>
        <end position="392"/>
    </location>
</feature>
<dbReference type="Proteomes" id="UP000694542">
    <property type="component" value="Chromosome 35"/>
</dbReference>
<accession>A0A8C0SGE8</accession>
<evidence type="ECO:0000256" key="1">
    <source>
        <dbReference type="ARBA" id="ARBA00009508"/>
    </source>
</evidence>
<evidence type="ECO:0000313" key="4">
    <source>
        <dbReference type="Ensembl" id="ENSCAFP00040020460.1"/>
    </source>
</evidence>
<evidence type="ECO:0000256" key="2">
    <source>
        <dbReference type="SAM" id="MobiDB-lite"/>
    </source>
</evidence>
<reference evidence="4" key="1">
    <citation type="submission" date="2018-10" db="EMBL/GenBank/DDBJ databases">
        <title>De novo assembly of a Great Dane genome.</title>
        <authorList>
            <person name="Kidd J.M."/>
            <person name="Pendleton A.L."/>
            <person name="Shen F."/>
            <person name="Emery S."/>
        </authorList>
    </citation>
    <scope>NUCLEOTIDE SEQUENCE [LARGE SCALE GENOMIC DNA]</scope>
    <source>
        <strain evidence="4">Great Dane</strain>
    </source>
</reference>
<dbReference type="AlphaFoldDB" id="A0A8C0SGE8"/>
<feature type="compositionally biased region" description="Low complexity" evidence="2">
    <location>
        <begin position="15"/>
        <end position="29"/>
    </location>
</feature>
<dbReference type="GO" id="GO:0016226">
    <property type="term" value="P:iron-sulfur cluster assembly"/>
    <property type="evidence" value="ECO:0007669"/>
    <property type="project" value="InterPro"/>
</dbReference>
<name>A0A8C0SGE8_CANLF</name>
<dbReference type="Ensembl" id="ENSCAFT00040023571.1">
    <property type="protein sequence ID" value="ENSCAFP00040020460.1"/>
    <property type="gene ID" value="ENSCAFG00040012789.1"/>
</dbReference>
<dbReference type="Pfam" id="PF05347">
    <property type="entry name" value="Complex1_LYR"/>
    <property type="match status" value="1"/>
</dbReference>